<reference evidence="2 3" key="1">
    <citation type="submission" date="2023-04" db="EMBL/GenBank/DDBJ databases">
        <title>Genome of Basidiobolus ranarum AG-B5.</title>
        <authorList>
            <person name="Stajich J.E."/>
            <person name="Carter-House D."/>
            <person name="Gryganskyi A."/>
        </authorList>
    </citation>
    <scope>NUCLEOTIDE SEQUENCE [LARGE SCALE GENOMIC DNA]</scope>
    <source>
        <strain evidence="2 3">AG-B5</strain>
    </source>
</reference>
<feature type="region of interest" description="Disordered" evidence="1">
    <location>
        <begin position="699"/>
        <end position="725"/>
    </location>
</feature>
<organism evidence="2 3">
    <name type="scientific">Basidiobolus ranarum</name>
    <dbReference type="NCBI Taxonomy" id="34480"/>
    <lineage>
        <taxon>Eukaryota</taxon>
        <taxon>Fungi</taxon>
        <taxon>Fungi incertae sedis</taxon>
        <taxon>Zoopagomycota</taxon>
        <taxon>Entomophthoromycotina</taxon>
        <taxon>Basidiobolomycetes</taxon>
        <taxon>Basidiobolales</taxon>
        <taxon>Basidiobolaceae</taxon>
        <taxon>Basidiobolus</taxon>
    </lineage>
</organism>
<comment type="caution">
    <text evidence="2">The sequence shown here is derived from an EMBL/GenBank/DDBJ whole genome shotgun (WGS) entry which is preliminary data.</text>
</comment>
<evidence type="ECO:0000256" key="1">
    <source>
        <dbReference type="SAM" id="MobiDB-lite"/>
    </source>
</evidence>
<evidence type="ECO:0000313" key="2">
    <source>
        <dbReference type="EMBL" id="KAK9721629.1"/>
    </source>
</evidence>
<gene>
    <name evidence="2" type="ORF">K7432_003288</name>
</gene>
<dbReference type="Proteomes" id="UP001479436">
    <property type="component" value="Unassembled WGS sequence"/>
</dbReference>
<protein>
    <submittedName>
        <fullName evidence="2">Uncharacterized protein</fullName>
    </submittedName>
</protein>
<evidence type="ECO:0000313" key="3">
    <source>
        <dbReference type="Proteomes" id="UP001479436"/>
    </source>
</evidence>
<sequence length="820" mass="94536">MERDSGCSKQVFTSRTNINLYLGTKGFCLYEDSGLEAELKLAEALFPELEFVGRSVEQIQAVRAFLANHSRVKNNGIPYLIACGLPPGFGKTTFFQQLLNFVKVKENQCILQQPSRIHEGFTPAEVEHLASAQYIRIAINQNVTLIPPDASTFAKALSIALEQQIRSKLLLPSYTSEEYCNLKRLGLPSVIDAYPEFTFFIHWDCLEAFESTQYDHYYGWSPDPSTKDYDLQNSLTRYRDFWEIVRPLLWHPRCFVCCCGNSTALSVMGFKSSAVEDLPSQTLFVNLPTLSSEDIKSIAQHTVFPKGNTIQQEFSWSDEVLDKISLKLYGLTQGIPRLVRLGFVYLYYKIFIAHDDIQEPLENEEDMMIIHRQFVLPELVRLYLPWRRIYVYLMAMFLLNIPFSCKDEIDFEGSKIPLWILAHKVNVPLRVYQSSELEKRWIPTFSIWSVDQFIGSSNNGHFGINQGFLKILRSFITIPTKFHLESREMFLKTVVKSYLQNASETTWDSVFYFLQDTELKGEPYLPENFTCSYQGLDSSSAPVTDLYHLVHDITICLSFKSMQDQFGVCFISSEINRFQETLGTERGILVIVSTGLLHKDIKVYFPQEEEFAKLEPGRYDLQKGRLVRKRKNSCLLDVPENIRVFILFRPGLMKVIKEREVILLEHLMRNSSIIIWQACFQYFLVSEKAMENNHLHRQIGKQRNEIDENDDSRDEGEGEGEGASKDNDTVEIKHISVIHKESGEVLLQHLGISPDIKFKHIIGDLRVNNSSNFVYIWEVNKKLYSNAVNAFDVLEDEATILLSIRPKLDILDLYSTVFND</sequence>
<dbReference type="EMBL" id="JASJQH010006974">
    <property type="protein sequence ID" value="KAK9721629.1"/>
    <property type="molecule type" value="Genomic_DNA"/>
</dbReference>
<keyword evidence="3" id="KW-1185">Reference proteome</keyword>
<feature type="compositionally biased region" description="Acidic residues" evidence="1">
    <location>
        <begin position="707"/>
        <end position="720"/>
    </location>
</feature>
<name>A0ABR2W6H3_9FUNG</name>
<proteinExistence type="predicted"/>
<accession>A0ABR2W6H3</accession>